<dbReference type="CDD" id="cd06558">
    <property type="entry name" value="crotonase-like"/>
    <property type="match status" value="1"/>
</dbReference>
<reference evidence="3 4" key="1">
    <citation type="journal article" date="2012" name="BMC Genomics">
        <title>Comparative genomics of the classical Bordetella subspecies: the evolution and exchange of virulence-associated diversity amongst closely related pathogens.</title>
        <authorList>
            <person name="Park J."/>
            <person name="Zhang Y."/>
            <person name="Buboltz A.M."/>
            <person name="Zhang X."/>
            <person name="Schuster S.C."/>
            <person name="Ahuja U."/>
            <person name="Liu M."/>
            <person name="Miller J.F."/>
            <person name="Sebaihia M."/>
            <person name="Bentley S.D."/>
            <person name="Parkhill J."/>
            <person name="Harvill E.T."/>
        </authorList>
    </citation>
    <scope>NUCLEOTIDE SEQUENCE [LARGE SCALE GENOMIC DNA]</scope>
    <source>
        <strain evidence="3 4">253</strain>
    </source>
</reference>
<dbReference type="GO" id="GO:0016829">
    <property type="term" value="F:lyase activity"/>
    <property type="evidence" value="ECO:0007669"/>
    <property type="project" value="UniProtKB-KW"/>
</dbReference>
<dbReference type="Gene3D" id="3.90.226.10">
    <property type="entry name" value="2-enoyl-CoA Hydratase, Chain A, domain 1"/>
    <property type="match status" value="1"/>
</dbReference>
<comment type="similarity">
    <text evidence="1">Belongs to the enoyl-CoA hydratase/isomerase family.</text>
</comment>
<dbReference type="KEGG" id="bbh:BN112_1163"/>
<dbReference type="InterPro" id="IPR029045">
    <property type="entry name" value="ClpP/crotonase-like_dom_sf"/>
</dbReference>
<accession>A0A0C6P0K5</accession>
<dbReference type="AlphaFoldDB" id="A0A0C6P0K5"/>
<gene>
    <name evidence="3" type="ORF">BN112_1163</name>
</gene>
<dbReference type="HOGENOM" id="CLU_009834_7_3_4"/>
<dbReference type="Gene3D" id="1.10.12.10">
    <property type="entry name" value="Lyase 2-enoyl-coa Hydratase, Chain A, domain 2"/>
    <property type="match status" value="1"/>
</dbReference>
<dbReference type="OrthoDB" id="9148881at2"/>
<evidence type="ECO:0000256" key="1">
    <source>
        <dbReference type="ARBA" id="ARBA00005254"/>
    </source>
</evidence>
<dbReference type="EMBL" id="HE965806">
    <property type="protein sequence ID" value="CCJ53081.1"/>
    <property type="molecule type" value="Genomic_DNA"/>
</dbReference>
<keyword evidence="2" id="KW-0456">Lyase</keyword>
<dbReference type="InterPro" id="IPR001753">
    <property type="entry name" value="Enoyl-CoA_hydra/iso"/>
</dbReference>
<evidence type="ECO:0000256" key="2">
    <source>
        <dbReference type="ARBA" id="ARBA00023239"/>
    </source>
</evidence>
<dbReference type="GO" id="GO:0006635">
    <property type="term" value="P:fatty acid beta-oxidation"/>
    <property type="evidence" value="ECO:0007669"/>
    <property type="project" value="TreeGrafter"/>
</dbReference>
<dbReference type="Pfam" id="PF00378">
    <property type="entry name" value="ECH_1"/>
    <property type="match status" value="1"/>
</dbReference>
<dbReference type="RefSeq" id="WP_010928184.1">
    <property type="nucleotide sequence ID" value="NC_019382.1"/>
</dbReference>
<evidence type="ECO:0008006" key="5">
    <source>
        <dbReference type="Google" id="ProtNLM"/>
    </source>
</evidence>
<protein>
    <recommendedName>
        <fullName evidence="5">Enoyl-CoA hydratase</fullName>
    </recommendedName>
</protein>
<sequence>MSRAMKPNSQPGQILCRIDAGVAHVTLSHPGRMNAMTVAMWRQLREVFEALGADAALRCVVVAGAEGHFAAGADIREFPAERADLAGVQRYHREILAPALAAVAACPHPVLARIEGVCVGGGLEIAAQCDLRIAAESARFGVPIGKLGFPMAPDEMRGLLDLVGRAATLAILLEGRVFDAAEALRLGLVTRTVPVAELDQAVQRSVAAILGGAPLAARINKRQARRLCAGAPLGEDEYLDFFSYAESRDHREGVRAFLAGTAPTFTGD</sequence>
<organism evidence="3 4">
    <name type="scientific">Bordetella bronchiseptica 253</name>
    <dbReference type="NCBI Taxonomy" id="568707"/>
    <lineage>
        <taxon>Bacteria</taxon>
        <taxon>Pseudomonadati</taxon>
        <taxon>Pseudomonadota</taxon>
        <taxon>Betaproteobacteria</taxon>
        <taxon>Burkholderiales</taxon>
        <taxon>Alcaligenaceae</taxon>
        <taxon>Bordetella</taxon>
    </lineage>
</organism>
<dbReference type="SUPFAM" id="SSF52096">
    <property type="entry name" value="ClpP/crotonase"/>
    <property type="match status" value="1"/>
</dbReference>
<dbReference type="Proteomes" id="UP000007564">
    <property type="component" value="Chromosome"/>
</dbReference>
<dbReference type="InterPro" id="IPR014748">
    <property type="entry name" value="Enoyl-CoA_hydra_C"/>
</dbReference>
<evidence type="ECO:0000313" key="4">
    <source>
        <dbReference type="Proteomes" id="UP000007564"/>
    </source>
</evidence>
<name>A0A0C6P0K5_BORBO</name>
<dbReference type="PANTHER" id="PTHR11941">
    <property type="entry name" value="ENOYL-COA HYDRATASE-RELATED"/>
    <property type="match status" value="1"/>
</dbReference>
<proteinExistence type="inferred from homology"/>
<dbReference type="PANTHER" id="PTHR11941:SF54">
    <property type="entry name" value="ENOYL-COA HYDRATASE, MITOCHONDRIAL"/>
    <property type="match status" value="1"/>
</dbReference>
<dbReference type="GeneID" id="93203512"/>
<evidence type="ECO:0000313" key="3">
    <source>
        <dbReference type="EMBL" id="CCJ53081.1"/>
    </source>
</evidence>